<keyword evidence="1 2" id="KW-0238">DNA-binding</keyword>
<keyword evidence="5" id="KW-1185">Reference proteome</keyword>
<reference evidence="4 5" key="1">
    <citation type="journal article" date="2011" name="Stand. Genomic Sci.">
        <title>Non-contiguous finished genome sequence and contextual data of the filamentous soil bacterium Ktedonobacter racemifer type strain (SOSP1-21).</title>
        <authorList>
            <person name="Chang Y.J."/>
            <person name="Land M."/>
            <person name="Hauser L."/>
            <person name="Chertkov O."/>
            <person name="Del Rio T.G."/>
            <person name="Nolan M."/>
            <person name="Copeland A."/>
            <person name="Tice H."/>
            <person name="Cheng J.F."/>
            <person name="Lucas S."/>
            <person name="Han C."/>
            <person name="Goodwin L."/>
            <person name="Pitluck S."/>
            <person name="Ivanova N."/>
            <person name="Ovchinikova G."/>
            <person name="Pati A."/>
            <person name="Chen A."/>
            <person name="Palaniappan K."/>
            <person name="Mavromatis K."/>
            <person name="Liolios K."/>
            <person name="Brettin T."/>
            <person name="Fiebig A."/>
            <person name="Rohde M."/>
            <person name="Abt B."/>
            <person name="Goker M."/>
            <person name="Detter J.C."/>
            <person name="Woyke T."/>
            <person name="Bristow J."/>
            <person name="Eisen J.A."/>
            <person name="Markowitz V."/>
            <person name="Hugenholtz P."/>
            <person name="Kyrpides N.C."/>
            <person name="Klenk H.P."/>
            <person name="Lapidus A."/>
        </authorList>
    </citation>
    <scope>NUCLEOTIDE SEQUENCE [LARGE SCALE GENOMIC DNA]</scope>
    <source>
        <strain evidence="5">DSM 44963</strain>
    </source>
</reference>
<dbReference type="Proteomes" id="UP000004508">
    <property type="component" value="Unassembled WGS sequence"/>
</dbReference>
<feature type="DNA-binding region" description="H-T-H motif" evidence="2">
    <location>
        <begin position="44"/>
        <end position="63"/>
    </location>
</feature>
<name>D6U5T3_KTERA</name>
<dbReference type="SUPFAM" id="SSF48498">
    <property type="entry name" value="Tetracyclin repressor-like, C-terminal domain"/>
    <property type="match status" value="1"/>
</dbReference>
<evidence type="ECO:0000256" key="2">
    <source>
        <dbReference type="PROSITE-ProRule" id="PRU00335"/>
    </source>
</evidence>
<dbReference type="STRING" id="485913.Krac_0935"/>
<dbReference type="InterPro" id="IPR001647">
    <property type="entry name" value="HTH_TetR"/>
</dbReference>
<evidence type="ECO:0000313" key="5">
    <source>
        <dbReference type="Proteomes" id="UP000004508"/>
    </source>
</evidence>
<dbReference type="AlphaFoldDB" id="D6U5T3"/>
<evidence type="ECO:0000313" key="4">
    <source>
        <dbReference type="EMBL" id="EFH80344.1"/>
    </source>
</evidence>
<dbReference type="Pfam" id="PF14278">
    <property type="entry name" value="TetR_C_8"/>
    <property type="match status" value="1"/>
</dbReference>
<dbReference type="PRINTS" id="PR00455">
    <property type="entry name" value="HTHTETR"/>
</dbReference>
<dbReference type="InterPro" id="IPR050624">
    <property type="entry name" value="HTH-type_Tx_Regulator"/>
</dbReference>
<dbReference type="Pfam" id="PF00440">
    <property type="entry name" value="TetR_N"/>
    <property type="match status" value="1"/>
</dbReference>
<dbReference type="OrthoDB" id="9812484at2"/>
<dbReference type="Gene3D" id="1.10.357.10">
    <property type="entry name" value="Tetracycline Repressor, domain 2"/>
    <property type="match status" value="1"/>
</dbReference>
<dbReference type="PROSITE" id="PS50977">
    <property type="entry name" value="HTH_TETR_2"/>
    <property type="match status" value="1"/>
</dbReference>
<dbReference type="InterPro" id="IPR009057">
    <property type="entry name" value="Homeodomain-like_sf"/>
</dbReference>
<dbReference type="InParanoid" id="D6U5T3"/>
<dbReference type="RefSeq" id="WP_007922868.1">
    <property type="nucleotide sequence ID" value="NZ_ADVG01000005.1"/>
</dbReference>
<dbReference type="EMBL" id="ADVG01000005">
    <property type="protein sequence ID" value="EFH80344.1"/>
    <property type="molecule type" value="Genomic_DNA"/>
</dbReference>
<dbReference type="SUPFAM" id="SSF46689">
    <property type="entry name" value="Homeodomain-like"/>
    <property type="match status" value="1"/>
</dbReference>
<accession>D6U5T3</accession>
<dbReference type="InterPro" id="IPR039532">
    <property type="entry name" value="TetR_C_Firmicutes"/>
</dbReference>
<proteinExistence type="predicted"/>
<feature type="domain" description="HTH tetR-type" evidence="3">
    <location>
        <begin position="21"/>
        <end position="81"/>
    </location>
</feature>
<dbReference type="InterPro" id="IPR036271">
    <property type="entry name" value="Tet_transcr_reg_TetR-rel_C_sf"/>
</dbReference>
<dbReference type="PANTHER" id="PTHR43479">
    <property type="entry name" value="ACREF/ENVCD OPERON REPRESSOR-RELATED"/>
    <property type="match status" value="1"/>
</dbReference>
<dbReference type="FunCoup" id="D6U5T3">
    <property type="interactions" value="14"/>
</dbReference>
<gene>
    <name evidence="4" type="ORF">Krac_0935</name>
</gene>
<protein>
    <submittedName>
        <fullName evidence="4">Transcriptional regulator, TetR family</fullName>
    </submittedName>
</protein>
<evidence type="ECO:0000256" key="1">
    <source>
        <dbReference type="ARBA" id="ARBA00023125"/>
    </source>
</evidence>
<dbReference type="eggNOG" id="COG1309">
    <property type="taxonomic scope" value="Bacteria"/>
</dbReference>
<organism evidence="4 5">
    <name type="scientific">Ktedonobacter racemifer DSM 44963</name>
    <dbReference type="NCBI Taxonomy" id="485913"/>
    <lineage>
        <taxon>Bacteria</taxon>
        <taxon>Bacillati</taxon>
        <taxon>Chloroflexota</taxon>
        <taxon>Ktedonobacteria</taxon>
        <taxon>Ktedonobacterales</taxon>
        <taxon>Ktedonobacteraceae</taxon>
        <taxon>Ktedonobacter</taxon>
    </lineage>
</organism>
<dbReference type="GO" id="GO:0003677">
    <property type="term" value="F:DNA binding"/>
    <property type="evidence" value="ECO:0007669"/>
    <property type="project" value="UniProtKB-UniRule"/>
</dbReference>
<sequence>MNDNSVTPHNLEEKRGSRRRARTRADILAAARQVFAARGYHAASIAEIAERADIGVGTFYLHFRDKDEAFTTLLHECFSETRQRVQQAVEEEGQSLLVVLQAIFRYAYAQRDLFRIAFHADMQYARISRVQTAIAEILTSILTAAHEKEPLVGYDFSMQICFVTGMITQGIAQWLEHEEADPDKIVAQMLFLLRHGLPEQVLTGNSLEKQS</sequence>
<dbReference type="PANTHER" id="PTHR43479:SF11">
    <property type="entry name" value="ACREF_ENVCD OPERON REPRESSOR-RELATED"/>
    <property type="match status" value="1"/>
</dbReference>
<comment type="caution">
    <text evidence="4">The sequence shown here is derived from an EMBL/GenBank/DDBJ whole genome shotgun (WGS) entry which is preliminary data.</text>
</comment>
<evidence type="ECO:0000259" key="3">
    <source>
        <dbReference type="PROSITE" id="PS50977"/>
    </source>
</evidence>